<dbReference type="Pfam" id="PF01593">
    <property type="entry name" value="Amino_oxidase"/>
    <property type="match status" value="1"/>
</dbReference>
<evidence type="ECO:0000259" key="5">
    <source>
        <dbReference type="Pfam" id="PF01593"/>
    </source>
</evidence>
<keyword evidence="7" id="KW-1185">Reference proteome</keyword>
<dbReference type="RefSeq" id="WP_171226974.1">
    <property type="nucleotide sequence ID" value="NZ_CP053085.1"/>
</dbReference>
<dbReference type="InterPro" id="IPR002937">
    <property type="entry name" value="Amino_oxidase"/>
</dbReference>
<comment type="cofactor">
    <cofactor evidence="1">
        <name>FAD</name>
        <dbReference type="ChEBI" id="CHEBI:57692"/>
    </cofactor>
</comment>
<evidence type="ECO:0000256" key="2">
    <source>
        <dbReference type="ARBA" id="ARBA00005995"/>
    </source>
</evidence>
<dbReference type="SUPFAM" id="SSF54373">
    <property type="entry name" value="FAD-linked reductases, C-terminal domain"/>
    <property type="match status" value="1"/>
</dbReference>
<protein>
    <submittedName>
        <fullName evidence="6">NAD(P)-binding protein</fullName>
    </submittedName>
</protein>
<dbReference type="InterPro" id="IPR036188">
    <property type="entry name" value="FAD/NAD-bd_sf"/>
</dbReference>
<evidence type="ECO:0000256" key="3">
    <source>
        <dbReference type="ARBA" id="ARBA00023002"/>
    </source>
</evidence>
<dbReference type="InterPro" id="IPR050703">
    <property type="entry name" value="Flavin_MAO"/>
</dbReference>
<dbReference type="SUPFAM" id="SSF51905">
    <property type="entry name" value="FAD/NAD(P)-binding domain"/>
    <property type="match status" value="1"/>
</dbReference>
<dbReference type="EMBL" id="CP053085">
    <property type="protein sequence ID" value="QJR37539.1"/>
    <property type="molecule type" value="Genomic_DNA"/>
</dbReference>
<evidence type="ECO:0000256" key="1">
    <source>
        <dbReference type="ARBA" id="ARBA00001974"/>
    </source>
</evidence>
<comment type="similarity">
    <text evidence="2">Belongs to the flavin monoamine oxidase family.</text>
</comment>
<evidence type="ECO:0000313" key="7">
    <source>
        <dbReference type="Proteomes" id="UP000500938"/>
    </source>
</evidence>
<dbReference type="InterPro" id="IPR001613">
    <property type="entry name" value="Flavin_amine_oxidase"/>
</dbReference>
<dbReference type="AlphaFoldDB" id="A0A6M4IUU8"/>
<evidence type="ECO:0000313" key="6">
    <source>
        <dbReference type="EMBL" id="QJR37539.1"/>
    </source>
</evidence>
<reference evidence="6 7" key="1">
    <citation type="submission" date="2020-05" db="EMBL/GenBank/DDBJ databases">
        <title>Complete genome sequence of Gemmatimonas greenlandica TET16.</title>
        <authorList>
            <person name="Zeng Y."/>
        </authorList>
    </citation>
    <scope>NUCLEOTIDE SEQUENCE [LARGE SCALE GENOMIC DNA]</scope>
    <source>
        <strain evidence="6 7">TET16</strain>
    </source>
</reference>
<proteinExistence type="inferred from homology"/>
<keyword evidence="3" id="KW-0560">Oxidoreductase</keyword>
<dbReference type="PRINTS" id="PR00757">
    <property type="entry name" value="AMINEOXDASEF"/>
</dbReference>
<feature type="binding site" evidence="4">
    <location>
        <position position="416"/>
    </location>
    <ligand>
        <name>substrate</name>
    </ligand>
</feature>
<dbReference type="Gene3D" id="3.90.660.10">
    <property type="match status" value="1"/>
</dbReference>
<dbReference type="PANTHER" id="PTHR43563:SF1">
    <property type="entry name" value="AMINE OXIDASE [FLAVIN-CONTAINING] B"/>
    <property type="match status" value="1"/>
</dbReference>
<sequence>MRTPLLQFLSNALAEAAKSGSAPDTGRPTLSIAERPFTRRAFVGAAGLTTGALVAGCRDLSPTGIAATPRSTKTTRSERVVVIGAGLAGLTCARRLKEQGIAATVYEANTRLGGRCWTNRSDFGAQIAEHGGELIDQGHTAIRHLAQELGLVLDNVLAAEANGTELQLWFDGAPYSYRQAVEDLKAVWQPLKRDYVEAGYPTLYTQSTARGRELDALSIRDWIATRVPGGMSSRVGKMLDVAYNIEYGAESTDQAALNLVYLLGGVGQGQLRLFGPSNEKSKVRGGNDQIVARMAAGLGGQVETSRALVALRATGSRYTLDFDGGAPVVADRVVLALPFSILRECVDISGANFPLVKRRAIAELGMGRNVKLALQFNTRHWRTLGGNGDSFSDRGYQATWEVTRAQPGTKGILVNYTGGNVTDSQSGGLSSALATEFLTRIEPVMPGLTAQYTGVSTFDDWPRNPWSLGSYSYYRVGQYTRFAGAEGEAVGSCHFCGEHTSINAQGYLEGAVESGERAAREILAAAK</sequence>
<dbReference type="Proteomes" id="UP000500938">
    <property type="component" value="Chromosome"/>
</dbReference>
<dbReference type="PANTHER" id="PTHR43563">
    <property type="entry name" value="AMINE OXIDASE"/>
    <property type="match status" value="1"/>
</dbReference>
<dbReference type="Gene3D" id="3.50.50.60">
    <property type="entry name" value="FAD/NAD(P)-binding domain"/>
    <property type="match status" value="1"/>
</dbReference>
<name>A0A6M4IUU8_9BACT</name>
<evidence type="ECO:0000256" key="4">
    <source>
        <dbReference type="PIRSR" id="PIRSR601613-1"/>
    </source>
</evidence>
<organism evidence="6 7">
    <name type="scientific">Gemmatimonas groenlandica</name>
    <dbReference type="NCBI Taxonomy" id="2732249"/>
    <lineage>
        <taxon>Bacteria</taxon>
        <taxon>Pseudomonadati</taxon>
        <taxon>Gemmatimonadota</taxon>
        <taxon>Gemmatimonadia</taxon>
        <taxon>Gemmatimonadales</taxon>
        <taxon>Gemmatimonadaceae</taxon>
        <taxon>Gemmatimonas</taxon>
    </lineage>
</organism>
<accession>A0A6M4IUU8</accession>
<dbReference type="Gene3D" id="1.10.405.10">
    <property type="entry name" value="Guanine Nucleotide Dissociation Inhibitor, domain 1"/>
    <property type="match status" value="1"/>
</dbReference>
<dbReference type="KEGG" id="ggr:HKW67_19475"/>
<dbReference type="GO" id="GO:0016491">
    <property type="term" value="F:oxidoreductase activity"/>
    <property type="evidence" value="ECO:0007669"/>
    <property type="project" value="UniProtKB-KW"/>
</dbReference>
<gene>
    <name evidence="6" type="ORF">HKW67_19475</name>
</gene>
<feature type="domain" description="Amine oxidase" evidence="5">
    <location>
        <begin position="87"/>
        <end position="523"/>
    </location>
</feature>
<feature type="binding site" evidence="4">
    <location>
        <begin position="107"/>
        <end position="108"/>
    </location>
    <ligand>
        <name>FAD</name>
        <dbReference type="ChEBI" id="CHEBI:57692"/>
    </ligand>
</feature>